<dbReference type="InterPro" id="IPR010389">
    <property type="entry name" value="Urate_ox_N"/>
</dbReference>
<dbReference type="Pfam" id="PF06181">
    <property type="entry name" value="Urate_ox_N"/>
    <property type="match status" value="1"/>
</dbReference>
<keyword evidence="4" id="KW-1185">Reference proteome</keyword>
<comment type="caution">
    <text evidence="3">The sequence shown here is derived from an EMBL/GenBank/DDBJ whole genome shotgun (WGS) entry which is preliminary data.</text>
</comment>
<evidence type="ECO:0000256" key="1">
    <source>
        <dbReference type="SAM" id="Phobius"/>
    </source>
</evidence>
<feature type="transmembrane region" description="Helical" evidence="1">
    <location>
        <begin position="150"/>
        <end position="169"/>
    </location>
</feature>
<evidence type="ECO:0000313" key="4">
    <source>
        <dbReference type="Proteomes" id="UP001520878"/>
    </source>
</evidence>
<dbReference type="RefSeq" id="WP_229157929.1">
    <property type="nucleotide sequence ID" value="NZ_JAJEWP010000001.1"/>
</dbReference>
<feature type="transmembrane region" description="Helical" evidence="1">
    <location>
        <begin position="281"/>
        <end position="298"/>
    </location>
</feature>
<keyword evidence="1" id="KW-0812">Transmembrane</keyword>
<name>A0ABS8G5A2_9ALTE</name>
<keyword evidence="1" id="KW-0472">Membrane</keyword>
<keyword evidence="1" id="KW-1133">Transmembrane helix</keyword>
<gene>
    <name evidence="3" type="ORF">LJ739_05750</name>
</gene>
<accession>A0ABS8G5A2</accession>
<feature type="domain" description="Urate oxidase N-terminal" evidence="2">
    <location>
        <begin position="4"/>
        <end position="296"/>
    </location>
</feature>
<protein>
    <submittedName>
        <fullName evidence="3">Urate hydroxylase PuuD</fullName>
    </submittedName>
</protein>
<evidence type="ECO:0000313" key="3">
    <source>
        <dbReference type="EMBL" id="MCC2615740.1"/>
    </source>
</evidence>
<feature type="transmembrane region" description="Helical" evidence="1">
    <location>
        <begin position="85"/>
        <end position="108"/>
    </location>
</feature>
<feature type="transmembrane region" description="Helical" evidence="1">
    <location>
        <begin position="120"/>
        <end position="138"/>
    </location>
</feature>
<proteinExistence type="predicted"/>
<reference evidence="3 4" key="1">
    <citation type="submission" date="2021-10" db="EMBL/GenBank/DDBJ databases">
        <title>Draft genome of Aestuariibacter halophilus JC2043.</title>
        <authorList>
            <person name="Emsley S.A."/>
            <person name="Pfannmuller K.M."/>
            <person name="Ushijima B."/>
            <person name="Saw J.H."/>
            <person name="Videau P."/>
        </authorList>
    </citation>
    <scope>NUCLEOTIDE SEQUENCE [LARGE SCALE GENOMIC DNA]</scope>
    <source>
        <strain evidence="3 4">JC2043</strain>
    </source>
</reference>
<sequence>MMWQEWIALCLRWFHVIAGIAWIGASFYFIWLDNNLREPPQWKKDRGIKGDLWAIHGGGFYEVGKYAYGPQTMPTTLHWFKWEAYATWLSGTALLVLIYYIGASAYLIDPAVMDLTPAQAVLRGVGLILAGFLVYELACRSELANRPTLFAVLLVVLMSVATVLATQWFSGRGAYIHVGALMGTIMAANVFVKIIPAQRQLVAAVAEKRPIDPVWGEQAKLRSVHNNYLTLPLLFTMISNHYPMTYQHAHSAALLIAIMLTAAWIRHYFNLRHTGQHRPAILVSGGVALVLIALWAQWPEEQAVSEPNSLSKQPAAEVTVPEDVMAVMANHCQQCHSKSPTDEMFVIAPMGVVLDTPQDVSRLAGRVYQRTVVSKDMPFMNKSAITDAERDVIKRWFERL</sequence>
<feature type="transmembrane region" description="Helical" evidence="1">
    <location>
        <begin position="175"/>
        <end position="192"/>
    </location>
</feature>
<feature type="transmembrane region" description="Helical" evidence="1">
    <location>
        <begin position="6"/>
        <end position="31"/>
    </location>
</feature>
<evidence type="ECO:0000259" key="2">
    <source>
        <dbReference type="Pfam" id="PF06181"/>
    </source>
</evidence>
<organism evidence="3 4">
    <name type="scientific">Fluctibacter halophilus</name>
    <dbReference type="NCBI Taxonomy" id="226011"/>
    <lineage>
        <taxon>Bacteria</taxon>
        <taxon>Pseudomonadati</taxon>
        <taxon>Pseudomonadota</taxon>
        <taxon>Gammaproteobacteria</taxon>
        <taxon>Alteromonadales</taxon>
        <taxon>Alteromonadaceae</taxon>
        <taxon>Fluctibacter</taxon>
    </lineage>
</organism>
<dbReference type="EMBL" id="JAJEWP010000001">
    <property type="protein sequence ID" value="MCC2615740.1"/>
    <property type="molecule type" value="Genomic_DNA"/>
</dbReference>
<feature type="transmembrane region" description="Helical" evidence="1">
    <location>
        <begin position="250"/>
        <end position="269"/>
    </location>
</feature>
<dbReference type="Proteomes" id="UP001520878">
    <property type="component" value="Unassembled WGS sequence"/>
</dbReference>